<gene>
    <name evidence="1" type="ORF">ARMGADRAFT_1033766</name>
</gene>
<accession>A0A2H3DBJ3</accession>
<dbReference type="AlphaFoldDB" id="A0A2H3DBJ3"/>
<protein>
    <submittedName>
        <fullName evidence="1">Uncharacterized protein</fullName>
    </submittedName>
</protein>
<sequence>MPLLGAYSELQLGARSWSLSCVTSVSYAIHTLSADILEGWKAKWSADVEKYRKAQQVLLSLRGVGDWTDHLWELKDTDMASMYGSVLDVSKVASQASLVQCKKKQKVTANTTKDMPKDISWIWLSEGSLTTYDKTTSLEGIGQDILEGVCAYVVQQADAHHQLTMHFAHMWDMVYVLPDKDDYKSDDDDVHP</sequence>
<evidence type="ECO:0000313" key="2">
    <source>
        <dbReference type="Proteomes" id="UP000217790"/>
    </source>
</evidence>
<dbReference type="STRING" id="47427.A0A2H3DBJ3"/>
<dbReference type="InParanoid" id="A0A2H3DBJ3"/>
<dbReference type="Proteomes" id="UP000217790">
    <property type="component" value="Unassembled WGS sequence"/>
</dbReference>
<dbReference type="OrthoDB" id="10553983at2759"/>
<evidence type="ECO:0000313" key="1">
    <source>
        <dbReference type="EMBL" id="PBK88782.1"/>
    </source>
</evidence>
<reference evidence="2" key="1">
    <citation type="journal article" date="2017" name="Nat. Ecol. Evol.">
        <title>Genome expansion and lineage-specific genetic innovations in the forest pathogenic fungi Armillaria.</title>
        <authorList>
            <person name="Sipos G."/>
            <person name="Prasanna A.N."/>
            <person name="Walter M.C."/>
            <person name="O'Connor E."/>
            <person name="Balint B."/>
            <person name="Krizsan K."/>
            <person name="Kiss B."/>
            <person name="Hess J."/>
            <person name="Varga T."/>
            <person name="Slot J."/>
            <person name="Riley R."/>
            <person name="Boka B."/>
            <person name="Rigling D."/>
            <person name="Barry K."/>
            <person name="Lee J."/>
            <person name="Mihaltcheva S."/>
            <person name="LaButti K."/>
            <person name="Lipzen A."/>
            <person name="Waldron R."/>
            <person name="Moloney N.M."/>
            <person name="Sperisen C."/>
            <person name="Kredics L."/>
            <person name="Vagvoelgyi C."/>
            <person name="Patrignani A."/>
            <person name="Fitzpatrick D."/>
            <person name="Nagy I."/>
            <person name="Doyle S."/>
            <person name="Anderson J.B."/>
            <person name="Grigoriev I.V."/>
            <person name="Gueldener U."/>
            <person name="Muensterkoetter M."/>
            <person name="Nagy L.G."/>
        </authorList>
    </citation>
    <scope>NUCLEOTIDE SEQUENCE [LARGE SCALE GENOMIC DNA]</scope>
    <source>
        <strain evidence="2">Ar21-2</strain>
    </source>
</reference>
<organism evidence="1 2">
    <name type="scientific">Armillaria gallica</name>
    <name type="common">Bulbous honey fungus</name>
    <name type="synonym">Armillaria bulbosa</name>
    <dbReference type="NCBI Taxonomy" id="47427"/>
    <lineage>
        <taxon>Eukaryota</taxon>
        <taxon>Fungi</taxon>
        <taxon>Dikarya</taxon>
        <taxon>Basidiomycota</taxon>
        <taxon>Agaricomycotina</taxon>
        <taxon>Agaricomycetes</taxon>
        <taxon>Agaricomycetidae</taxon>
        <taxon>Agaricales</taxon>
        <taxon>Marasmiineae</taxon>
        <taxon>Physalacriaceae</taxon>
        <taxon>Armillaria</taxon>
    </lineage>
</organism>
<proteinExistence type="predicted"/>
<dbReference type="EMBL" id="KZ293671">
    <property type="protein sequence ID" value="PBK88782.1"/>
    <property type="molecule type" value="Genomic_DNA"/>
</dbReference>
<keyword evidence="2" id="KW-1185">Reference proteome</keyword>
<name>A0A2H3DBJ3_ARMGA</name>